<dbReference type="InterPro" id="IPR027417">
    <property type="entry name" value="P-loop_NTPase"/>
</dbReference>
<dbReference type="InterPro" id="IPR003593">
    <property type="entry name" value="AAA+_ATPase"/>
</dbReference>
<name>F8PP15_SERL3</name>
<dbReference type="GO" id="GO:0003677">
    <property type="term" value="F:DNA binding"/>
    <property type="evidence" value="ECO:0007669"/>
    <property type="project" value="TreeGrafter"/>
</dbReference>
<dbReference type="AlphaFoldDB" id="F8PP15"/>
<dbReference type="OMA" id="FYHEDEM"/>
<dbReference type="Pfam" id="PF00004">
    <property type="entry name" value="AAA"/>
    <property type="match status" value="1"/>
</dbReference>
<evidence type="ECO:0000313" key="3">
    <source>
        <dbReference type="Proteomes" id="UP000008063"/>
    </source>
</evidence>
<proteinExistence type="predicted"/>
<reference evidence="3" key="1">
    <citation type="journal article" date="2011" name="Science">
        <title>The plant cell wall-decomposing machinery underlies the functional diversity of forest fungi.</title>
        <authorList>
            <person name="Eastwood D.C."/>
            <person name="Floudas D."/>
            <person name="Binder M."/>
            <person name="Majcherczyk A."/>
            <person name="Schneider P."/>
            <person name="Aerts A."/>
            <person name="Asiegbu F.O."/>
            <person name="Baker S.E."/>
            <person name="Barry K."/>
            <person name="Bendiksby M."/>
            <person name="Blumentritt M."/>
            <person name="Coutinho P.M."/>
            <person name="Cullen D."/>
            <person name="de Vries R.P."/>
            <person name="Gathman A."/>
            <person name="Goodell B."/>
            <person name="Henrissat B."/>
            <person name="Ihrmark K."/>
            <person name="Kauserud H."/>
            <person name="Kohler A."/>
            <person name="LaButti K."/>
            <person name="Lapidus A."/>
            <person name="Lavin J.L."/>
            <person name="Lee Y.-H."/>
            <person name="Lindquist E."/>
            <person name="Lilly W."/>
            <person name="Lucas S."/>
            <person name="Morin E."/>
            <person name="Murat C."/>
            <person name="Oguiza J.A."/>
            <person name="Park J."/>
            <person name="Pisabarro A.G."/>
            <person name="Riley R."/>
            <person name="Rosling A."/>
            <person name="Salamov A."/>
            <person name="Schmidt O."/>
            <person name="Schmutz J."/>
            <person name="Skrede I."/>
            <person name="Stenlid J."/>
            <person name="Wiebenga A."/>
            <person name="Xie X."/>
            <person name="Kuees U."/>
            <person name="Hibbett D.S."/>
            <person name="Hoffmeister D."/>
            <person name="Hoegberg N."/>
            <person name="Martin F."/>
            <person name="Grigoriev I.V."/>
            <person name="Watkinson S.C."/>
        </authorList>
    </citation>
    <scope>NUCLEOTIDE SEQUENCE [LARGE SCALE GENOMIC DNA]</scope>
    <source>
        <strain evidence="3">strain S7.3</strain>
    </source>
</reference>
<organism evidence="3">
    <name type="scientific">Serpula lacrymans var. lacrymans (strain S7.3)</name>
    <name type="common">Dry rot fungus</name>
    <dbReference type="NCBI Taxonomy" id="936435"/>
    <lineage>
        <taxon>Eukaryota</taxon>
        <taxon>Fungi</taxon>
        <taxon>Dikarya</taxon>
        <taxon>Basidiomycota</taxon>
        <taxon>Agaricomycotina</taxon>
        <taxon>Agaricomycetes</taxon>
        <taxon>Agaricomycetidae</taxon>
        <taxon>Boletales</taxon>
        <taxon>Coniophorineae</taxon>
        <taxon>Serpulaceae</taxon>
        <taxon>Serpula</taxon>
    </lineage>
</organism>
<keyword evidence="3" id="KW-1185">Reference proteome</keyword>
<feature type="domain" description="AAA+ ATPase" evidence="1">
    <location>
        <begin position="28"/>
        <end position="236"/>
    </location>
</feature>
<evidence type="ECO:0000259" key="1">
    <source>
        <dbReference type="SMART" id="SM00382"/>
    </source>
</evidence>
<dbReference type="SMART" id="SM00382">
    <property type="entry name" value="AAA"/>
    <property type="match status" value="1"/>
</dbReference>
<dbReference type="InParanoid" id="F8PP15"/>
<dbReference type="STRING" id="936435.F8PP15"/>
<dbReference type="OrthoDB" id="9996895at2759"/>
<dbReference type="Proteomes" id="UP000008063">
    <property type="component" value="Unassembled WGS sequence"/>
</dbReference>
<dbReference type="HOGENOM" id="CLU_596119_0_0_1"/>
<dbReference type="PANTHER" id="PTHR23389:SF21">
    <property type="entry name" value="ATPASE FAMILY AAA DOMAIN-CONTAINING PROTEIN 5"/>
    <property type="match status" value="1"/>
</dbReference>
<dbReference type="GO" id="GO:0016887">
    <property type="term" value="F:ATP hydrolysis activity"/>
    <property type="evidence" value="ECO:0007669"/>
    <property type="project" value="InterPro"/>
</dbReference>
<dbReference type="PANTHER" id="PTHR23389">
    <property type="entry name" value="CHROMOSOME TRANSMISSION FIDELITY FACTOR 18"/>
    <property type="match status" value="1"/>
</dbReference>
<gene>
    <name evidence="2" type="ORF">SERLA73DRAFT_104005</name>
</gene>
<dbReference type="GO" id="GO:0005634">
    <property type="term" value="C:nucleus"/>
    <property type="evidence" value="ECO:0007669"/>
    <property type="project" value="TreeGrafter"/>
</dbReference>
<dbReference type="GO" id="GO:0005524">
    <property type="term" value="F:ATP binding"/>
    <property type="evidence" value="ECO:0007669"/>
    <property type="project" value="InterPro"/>
</dbReference>
<evidence type="ECO:0000313" key="2">
    <source>
        <dbReference type="EMBL" id="EGO01892.1"/>
    </source>
</evidence>
<dbReference type="SUPFAM" id="SSF52540">
    <property type="entry name" value="P-loop containing nucleoside triphosphate hydrolases"/>
    <property type="match status" value="1"/>
</dbReference>
<accession>F8PP15</accession>
<dbReference type="InterPro" id="IPR003959">
    <property type="entry name" value="ATPase_AAA_core"/>
</dbReference>
<dbReference type="EMBL" id="GL945477">
    <property type="protein sequence ID" value="EGO01892.1"/>
    <property type="molecule type" value="Genomic_DNA"/>
</dbReference>
<sequence>MEDPTTSILGNQAGRSEPNFRHDFTDLLTNTILLSGPPGCGKTAAVYACAEELGYEVFEVYPGIGRRNGASLDSLIGDVGKNHLIQKSSNGPTASSSLGGVKTKDAFSTLFSQAKKRSHHDVIKHVGTEDHPIDIESENHGDDPCLTDEPLKPPMPQSPVSVQTNNDQAVLAQDFTAVRQSLVLLEEVDILFKEDSGFWPAVVEMIKECRRPVVMTCNDILLVPVADLPLQTVLTFQTCPSPEAISYLQGLCYAEACSVSREHLAQVYKASHSLGSVDNLDVPLNPRTELPVSDIRRTINQLQLLCSKGEHGITRDTYQVSRDINGETCFLPGISGIDGESCPDLIETPSAESLTDTGTLNENWTLVCRRTELTSYMDSHLHRVPLDTPEALSLNICEPSPDDELGHSILFKPSHVSDTRDSLSFYHEDEMIVLEATRLARGAREAWDTDPINTAAEPGIEPVWDELFRSRVAYQTQMVEALQFTVYPPAPLMPQPAVFLDYIPWVRYIVEVDDILERQAWDGIEKQRSGRLTRNSMKTKHAHARTIELSEEEQRILATTKLEGL</sequence>
<protein>
    <recommendedName>
        <fullName evidence="1">AAA+ ATPase domain-containing protein</fullName>
    </recommendedName>
</protein>
<dbReference type="Gene3D" id="3.40.50.300">
    <property type="entry name" value="P-loop containing nucleotide triphosphate hydrolases"/>
    <property type="match status" value="1"/>
</dbReference>